<dbReference type="AlphaFoldDB" id="A0A4R5W1K7"/>
<accession>A0A4R5W1K7</accession>
<evidence type="ECO:0000313" key="3">
    <source>
        <dbReference type="Proteomes" id="UP000294829"/>
    </source>
</evidence>
<evidence type="ECO:0000313" key="2">
    <source>
        <dbReference type="EMBL" id="TDK65962.1"/>
    </source>
</evidence>
<sequence length="193" mass="21133">MNKLYFSLSVLALTVIVTACYLYSGNYIGAYNTLSWGLFVSLCIQIGFVESLTSVELKLVATLLTAVSFGSTMLASRAADDDLQKAHVEAVNLLFKLNESCNPFPEKIKNISTAGVYACSTQSTNDSIDLVLDVSRGKNMGPRMSFLDSVTSLWDEPKVDQCAKLYKATFDTCPNEFVLVNKDSHKVLMKAAN</sequence>
<proteinExistence type="predicted"/>
<comment type="caution">
    <text evidence="2">The sequence shown here is derived from an EMBL/GenBank/DDBJ whole genome shotgun (WGS) entry which is preliminary data.</text>
</comment>
<dbReference type="RefSeq" id="WP_133328081.1">
    <property type="nucleotide sequence ID" value="NZ_SMYL01000004.1"/>
</dbReference>
<name>A0A4R5W1K7_9BURK</name>
<keyword evidence="1" id="KW-1133">Transmembrane helix</keyword>
<gene>
    <name evidence="2" type="ORF">E2I14_10225</name>
</gene>
<reference evidence="2 3" key="1">
    <citation type="submission" date="2019-03" db="EMBL/GenBank/DDBJ databases">
        <title>Sapientia aquatica gen. nov., sp. nov., isolated from a crater lake.</title>
        <authorList>
            <person name="Felfoldi T."/>
            <person name="Szabo A."/>
            <person name="Toth E."/>
            <person name="Schumann P."/>
            <person name="Keki Z."/>
            <person name="Marialigeti K."/>
            <person name="Mathe I."/>
        </authorList>
    </citation>
    <scope>NUCLEOTIDE SEQUENCE [LARGE SCALE GENOMIC DNA]</scope>
    <source>
        <strain evidence="2 3">SA-152</strain>
    </source>
</reference>
<keyword evidence="3" id="KW-1185">Reference proteome</keyword>
<keyword evidence="1" id="KW-0812">Transmembrane</keyword>
<feature type="transmembrane region" description="Helical" evidence="1">
    <location>
        <begin position="6"/>
        <end position="23"/>
    </location>
</feature>
<organism evidence="2 3">
    <name type="scientific">Sapientia aquatica</name>
    <dbReference type="NCBI Taxonomy" id="1549640"/>
    <lineage>
        <taxon>Bacteria</taxon>
        <taxon>Pseudomonadati</taxon>
        <taxon>Pseudomonadota</taxon>
        <taxon>Betaproteobacteria</taxon>
        <taxon>Burkholderiales</taxon>
        <taxon>Oxalobacteraceae</taxon>
        <taxon>Sapientia</taxon>
    </lineage>
</organism>
<dbReference type="Proteomes" id="UP000294829">
    <property type="component" value="Unassembled WGS sequence"/>
</dbReference>
<evidence type="ECO:0000256" key="1">
    <source>
        <dbReference type="SAM" id="Phobius"/>
    </source>
</evidence>
<dbReference type="PROSITE" id="PS51257">
    <property type="entry name" value="PROKAR_LIPOPROTEIN"/>
    <property type="match status" value="1"/>
</dbReference>
<keyword evidence="1" id="KW-0472">Membrane</keyword>
<protein>
    <submittedName>
        <fullName evidence="2">Uncharacterized protein</fullName>
    </submittedName>
</protein>
<dbReference type="EMBL" id="SMYL01000004">
    <property type="protein sequence ID" value="TDK65962.1"/>
    <property type="molecule type" value="Genomic_DNA"/>
</dbReference>